<keyword evidence="3 8" id="KW-0808">Transferase</keyword>
<evidence type="ECO:0000256" key="4">
    <source>
        <dbReference type="ARBA" id="ARBA00022691"/>
    </source>
</evidence>
<dbReference type="GO" id="GO:0016829">
    <property type="term" value="F:lyase activity"/>
    <property type="evidence" value="ECO:0007669"/>
    <property type="project" value="UniProtKB-KW"/>
</dbReference>
<evidence type="ECO:0000313" key="8">
    <source>
        <dbReference type="EMBL" id="CCH78701.1"/>
    </source>
</evidence>
<keyword evidence="8" id="KW-0560">Oxidoreductase</keyword>
<name>A0A077LYK2_9MICO</name>
<dbReference type="CDD" id="cd11642">
    <property type="entry name" value="SUMT"/>
    <property type="match status" value="1"/>
</dbReference>
<comment type="caution">
    <text evidence="8">The sequence shown here is derived from an EMBL/GenBank/DDBJ whole genome shotgun (WGS) entry which is preliminary data.</text>
</comment>
<keyword evidence="8" id="KW-0456">Lyase</keyword>
<evidence type="ECO:0000313" key="9">
    <source>
        <dbReference type="Proteomes" id="UP000035721"/>
    </source>
</evidence>
<evidence type="ECO:0000256" key="1">
    <source>
        <dbReference type="ARBA" id="ARBA00012162"/>
    </source>
</evidence>
<gene>
    <name evidence="8" type="ORF">BN12_3230001</name>
</gene>
<dbReference type="FunFam" id="3.40.1010.10:FF:000001">
    <property type="entry name" value="Siroheme synthase"/>
    <property type="match status" value="1"/>
</dbReference>
<dbReference type="InterPro" id="IPR000878">
    <property type="entry name" value="4pyrrol_Mease"/>
</dbReference>
<dbReference type="Gene3D" id="3.30.950.10">
    <property type="entry name" value="Methyltransferase, Cobalt-precorrin-4 Transmethylase, Domain 2"/>
    <property type="match status" value="1"/>
</dbReference>
<dbReference type="GO" id="GO:0004851">
    <property type="term" value="F:uroporphyrin-III C-methyltransferase activity"/>
    <property type="evidence" value="ECO:0007669"/>
    <property type="project" value="UniProtKB-EC"/>
</dbReference>
<dbReference type="NCBIfam" id="TIGR01469">
    <property type="entry name" value="cobA_cysG_Cterm"/>
    <property type="match status" value="1"/>
</dbReference>
<evidence type="ECO:0000259" key="7">
    <source>
        <dbReference type="Pfam" id="PF00590"/>
    </source>
</evidence>
<dbReference type="PANTHER" id="PTHR45790">
    <property type="entry name" value="SIROHEME SYNTHASE-RELATED"/>
    <property type="match status" value="1"/>
</dbReference>
<evidence type="ECO:0000256" key="3">
    <source>
        <dbReference type="ARBA" id="ARBA00022679"/>
    </source>
</evidence>
<dbReference type="EMBL" id="CAJB01000250">
    <property type="protein sequence ID" value="CCH78701.1"/>
    <property type="molecule type" value="Genomic_DNA"/>
</dbReference>
<feature type="region of interest" description="Disordered" evidence="6">
    <location>
        <begin position="284"/>
        <end position="315"/>
    </location>
</feature>
<accession>A0A077LYK2</accession>
<dbReference type="PANTHER" id="PTHR45790:SF3">
    <property type="entry name" value="S-ADENOSYL-L-METHIONINE-DEPENDENT UROPORPHYRINOGEN III METHYLTRANSFERASE, CHLOROPLASTIC"/>
    <property type="match status" value="1"/>
</dbReference>
<dbReference type="EC" id="2.1.1.107" evidence="1"/>
<dbReference type="SUPFAM" id="SSF53790">
    <property type="entry name" value="Tetrapyrrole methylase"/>
    <property type="match status" value="1"/>
</dbReference>
<evidence type="ECO:0000256" key="5">
    <source>
        <dbReference type="ARBA" id="ARBA00023244"/>
    </source>
</evidence>
<dbReference type="GO" id="GO:0016491">
    <property type="term" value="F:oxidoreductase activity"/>
    <property type="evidence" value="ECO:0007669"/>
    <property type="project" value="UniProtKB-KW"/>
</dbReference>
<organism evidence="8 9">
    <name type="scientific">Nostocoides japonicum T1-X7</name>
    <dbReference type="NCBI Taxonomy" id="1194083"/>
    <lineage>
        <taxon>Bacteria</taxon>
        <taxon>Bacillati</taxon>
        <taxon>Actinomycetota</taxon>
        <taxon>Actinomycetes</taxon>
        <taxon>Micrococcales</taxon>
        <taxon>Intrasporangiaceae</taxon>
        <taxon>Nostocoides</taxon>
    </lineage>
</organism>
<dbReference type="Pfam" id="PF00590">
    <property type="entry name" value="TP_methylase"/>
    <property type="match status" value="1"/>
</dbReference>
<dbReference type="Gene3D" id="3.40.1010.10">
    <property type="entry name" value="Cobalt-precorrin-4 Transmethylase, Domain 1"/>
    <property type="match status" value="1"/>
</dbReference>
<dbReference type="OrthoDB" id="9815856at2"/>
<dbReference type="Proteomes" id="UP000035721">
    <property type="component" value="Unassembled WGS sequence"/>
</dbReference>
<proteinExistence type="predicted"/>
<dbReference type="NCBIfam" id="NF004790">
    <property type="entry name" value="PRK06136.1"/>
    <property type="match status" value="1"/>
</dbReference>
<sequence>MRVGVVSHGVADPRRVAGLRDALAEHLHTAPLDLRARREASRAGGRVVLVGGGPGADDLISLRGRRVLSEADVVVTDRLGPTGLLGLLPDDVEVVDVGKTPGRHQVSQEQINAILVDHATRGRTVVRLKGGDPYVFGRGGEEHAHCAAHGIPVEVVPGVGSAVGAPATVGIPLTHRGTVGGFHVAHGHAELDAASVACVVDASATLVLLMGVATLPDQVTRLLAAGADPHTPVAVIENATLPAQRVVRAPLSGVVAAADECAVRAPAVVVIGRVADPGLLDAPDGPAAPRVSSAATSVEPPCSTSLLSPATGGRR</sequence>
<dbReference type="InterPro" id="IPR035996">
    <property type="entry name" value="4pyrrol_Methylase_sf"/>
</dbReference>
<keyword evidence="2 8" id="KW-0489">Methyltransferase</keyword>
<reference evidence="8 9" key="1">
    <citation type="journal article" date="2013" name="ISME J.">
        <title>A metabolic model for members of the genus Tetrasphaera involved in enhanced biological phosphorus removal.</title>
        <authorList>
            <person name="Kristiansen R."/>
            <person name="Nguyen H.T.T."/>
            <person name="Saunders A.M."/>
            <person name="Nielsen J.L."/>
            <person name="Wimmer R."/>
            <person name="Le V.Q."/>
            <person name="McIlroy S.J."/>
            <person name="Petrovski S."/>
            <person name="Seviour R.J."/>
            <person name="Calteau A."/>
            <person name="Nielsen K.L."/>
            <person name="Nielsen P.H."/>
        </authorList>
    </citation>
    <scope>NUCLEOTIDE SEQUENCE [LARGE SCALE GENOMIC DNA]</scope>
    <source>
        <strain evidence="8 9">T1-X7</strain>
    </source>
</reference>
<dbReference type="GO" id="GO:0032259">
    <property type="term" value="P:methylation"/>
    <property type="evidence" value="ECO:0007669"/>
    <property type="project" value="UniProtKB-KW"/>
</dbReference>
<dbReference type="GO" id="GO:0019354">
    <property type="term" value="P:siroheme biosynthetic process"/>
    <property type="evidence" value="ECO:0007669"/>
    <property type="project" value="InterPro"/>
</dbReference>
<keyword evidence="5" id="KW-0627">Porphyrin biosynthesis</keyword>
<feature type="domain" description="Tetrapyrrole methylase" evidence="7">
    <location>
        <begin position="46"/>
        <end position="252"/>
    </location>
</feature>
<dbReference type="STRING" id="1194083.BN12_3230001"/>
<dbReference type="InterPro" id="IPR014776">
    <property type="entry name" value="4pyrrole_Mease_sub2"/>
</dbReference>
<keyword evidence="4" id="KW-0949">S-adenosyl-L-methionine</keyword>
<evidence type="ECO:0000256" key="6">
    <source>
        <dbReference type="SAM" id="MobiDB-lite"/>
    </source>
</evidence>
<keyword evidence="9" id="KW-1185">Reference proteome</keyword>
<dbReference type="InterPro" id="IPR006366">
    <property type="entry name" value="CobA/CysG_C"/>
</dbReference>
<dbReference type="AlphaFoldDB" id="A0A077LYK2"/>
<dbReference type="InterPro" id="IPR014777">
    <property type="entry name" value="4pyrrole_Mease_sub1"/>
</dbReference>
<evidence type="ECO:0000256" key="2">
    <source>
        <dbReference type="ARBA" id="ARBA00022603"/>
    </source>
</evidence>
<dbReference type="InterPro" id="IPR050161">
    <property type="entry name" value="Siro_Cobalamin_biosynth"/>
</dbReference>
<protein>
    <recommendedName>
        <fullName evidence="1">uroporphyrinogen-III C-methyltransferase</fullName>
        <ecNumber evidence="1">2.1.1.107</ecNumber>
    </recommendedName>
</protein>